<dbReference type="InterPro" id="IPR016181">
    <property type="entry name" value="Acyl_CoA_acyltransferase"/>
</dbReference>
<evidence type="ECO:0000313" key="11">
    <source>
        <dbReference type="Proteomes" id="UP000778970"/>
    </source>
</evidence>
<feature type="domain" description="N-acetyltransferase" evidence="9">
    <location>
        <begin position="13"/>
        <end position="166"/>
    </location>
</feature>
<comment type="function">
    <text evidence="8">Catalyzes the acetylation of L-2,4-diaminobutyrate (DABA) to gamma-N-acetyl-alpha,gamma-diaminobutyric acid (ADABA) with acetyl coenzyme A.</text>
</comment>
<evidence type="ECO:0000256" key="7">
    <source>
        <dbReference type="ARBA" id="ARBA00048924"/>
    </source>
</evidence>
<accession>A0A934QGV7</accession>
<dbReference type="AlphaFoldDB" id="A0A934QGV7"/>
<name>A0A934QGV7_9PROT</name>
<comment type="pathway">
    <text evidence="1 8">Amine and polyamine biosynthesis; ectoine biosynthesis; L-ectoine from L-aspartate 4-semialdehyde: step 2/3.</text>
</comment>
<reference evidence="10" key="2">
    <citation type="journal article" date="2020" name="Microorganisms">
        <title>Osmotic Adaptation and Compatible Solute Biosynthesis of Phototrophic Bacteria as Revealed from Genome Analyses.</title>
        <authorList>
            <person name="Imhoff J.F."/>
            <person name="Rahn T."/>
            <person name="Kunzel S."/>
            <person name="Keller A."/>
            <person name="Neulinger S.C."/>
        </authorList>
    </citation>
    <scope>NUCLEOTIDE SEQUENCE</scope>
    <source>
        <strain evidence="10">DSM 9154</strain>
    </source>
</reference>
<dbReference type="Proteomes" id="UP000778970">
    <property type="component" value="Unassembled WGS sequence"/>
</dbReference>
<dbReference type="Pfam" id="PF00583">
    <property type="entry name" value="Acetyltransf_1"/>
    <property type="match status" value="1"/>
</dbReference>
<protein>
    <recommendedName>
        <fullName evidence="4 8">L-2,4-diaminobutyric acid acetyltransferase</fullName>
        <shortName evidence="8">DABA acetyltransferase</shortName>
        <ecNumber evidence="3 8">2.3.1.178</ecNumber>
    </recommendedName>
</protein>
<dbReference type="RefSeq" id="WP_051432024.1">
    <property type="nucleotide sequence ID" value="NZ_NRRE01000018.1"/>
</dbReference>
<evidence type="ECO:0000313" key="10">
    <source>
        <dbReference type="EMBL" id="MBK1696649.1"/>
    </source>
</evidence>
<comment type="similarity">
    <text evidence="2 8">Belongs to the acetyltransferase family. EctA subfamily.</text>
</comment>
<dbReference type="GO" id="GO:0019491">
    <property type="term" value="P:ectoine biosynthetic process"/>
    <property type="evidence" value="ECO:0007669"/>
    <property type="project" value="InterPro"/>
</dbReference>
<dbReference type="EC" id="2.3.1.178" evidence="3 8"/>
<keyword evidence="11" id="KW-1185">Reference proteome</keyword>
<evidence type="ECO:0000256" key="6">
    <source>
        <dbReference type="ARBA" id="ARBA00023315"/>
    </source>
</evidence>
<evidence type="ECO:0000256" key="8">
    <source>
        <dbReference type="RuleBase" id="RU365045"/>
    </source>
</evidence>
<dbReference type="PROSITE" id="PS51186">
    <property type="entry name" value="GNAT"/>
    <property type="match status" value="1"/>
</dbReference>
<keyword evidence="5 8" id="KW-0808">Transferase</keyword>
<comment type="caution">
    <text evidence="10">The sequence shown here is derived from an EMBL/GenBank/DDBJ whole genome shotgun (WGS) entry which is preliminary data.</text>
</comment>
<evidence type="ECO:0000256" key="4">
    <source>
        <dbReference type="ARBA" id="ARBA00017935"/>
    </source>
</evidence>
<evidence type="ECO:0000256" key="2">
    <source>
        <dbReference type="ARBA" id="ARBA00010712"/>
    </source>
</evidence>
<dbReference type="EMBL" id="NRRE01000018">
    <property type="protein sequence ID" value="MBK1696649.1"/>
    <property type="molecule type" value="Genomic_DNA"/>
</dbReference>
<evidence type="ECO:0000256" key="3">
    <source>
        <dbReference type="ARBA" id="ARBA00012355"/>
    </source>
</evidence>
<dbReference type="SUPFAM" id="SSF55729">
    <property type="entry name" value="Acyl-CoA N-acyltransferases (Nat)"/>
    <property type="match status" value="1"/>
</dbReference>
<comment type="catalytic activity">
    <reaction evidence="7 8">
        <text>L-2,4-diaminobutanoate + acetyl-CoA = (2S)-4-acetamido-2-aminobutanoate + CoA + H(+)</text>
        <dbReference type="Rhea" id="RHEA:16901"/>
        <dbReference type="ChEBI" id="CHEBI:15378"/>
        <dbReference type="ChEBI" id="CHEBI:57287"/>
        <dbReference type="ChEBI" id="CHEBI:57288"/>
        <dbReference type="ChEBI" id="CHEBI:58761"/>
        <dbReference type="ChEBI" id="CHEBI:58929"/>
        <dbReference type="EC" id="2.3.1.178"/>
    </reaction>
</comment>
<dbReference type="GO" id="GO:0033816">
    <property type="term" value="F:diaminobutyrate acetyltransferase activity"/>
    <property type="evidence" value="ECO:0007669"/>
    <property type="project" value="UniProtKB-EC"/>
</dbReference>
<proteinExistence type="inferred from homology"/>
<organism evidence="10 11">
    <name type="scientific">Rhodovibrio salinarum</name>
    <dbReference type="NCBI Taxonomy" id="1087"/>
    <lineage>
        <taxon>Bacteria</taxon>
        <taxon>Pseudomonadati</taxon>
        <taxon>Pseudomonadota</taxon>
        <taxon>Alphaproteobacteria</taxon>
        <taxon>Rhodospirillales</taxon>
        <taxon>Rhodovibrionaceae</taxon>
        <taxon>Rhodovibrio</taxon>
    </lineage>
</organism>
<evidence type="ECO:0000256" key="1">
    <source>
        <dbReference type="ARBA" id="ARBA00004978"/>
    </source>
</evidence>
<dbReference type="Gene3D" id="3.40.630.30">
    <property type="match status" value="1"/>
</dbReference>
<evidence type="ECO:0000256" key="5">
    <source>
        <dbReference type="ARBA" id="ARBA00022679"/>
    </source>
</evidence>
<dbReference type="InterPro" id="IPR012772">
    <property type="entry name" value="Ectoine_EctA"/>
</dbReference>
<evidence type="ECO:0000259" key="9">
    <source>
        <dbReference type="PROSITE" id="PS51186"/>
    </source>
</evidence>
<dbReference type="CDD" id="cd04301">
    <property type="entry name" value="NAT_SF"/>
    <property type="match status" value="1"/>
</dbReference>
<dbReference type="NCBIfam" id="TIGR02406">
    <property type="entry name" value="ectoine_EctA"/>
    <property type="match status" value="1"/>
</dbReference>
<reference evidence="10" key="1">
    <citation type="submission" date="2017-08" db="EMBL/GenBank/DDBJ databases">
        <authorList>
            <person name="Imhoff J.F."/>
            <person name="Rahn T."/>
            <person name="Kuenzel S."/>
            <person name="Neulinger S.C."/>
        </authorList>
    </citation>
    <scope>NUCLEOTIDE SEQUENCE</scope>
    <source>
        <strain evidence="10">DSM 9154</strain>
    </source>
</reference>
<sequence>MADDATPGNEPEITYRTPSVDDGAEIWKMVDEAAALDVNSGYAYFMIARNFSATSVVAEVDGEVAGMVTAYLLPSDHTRLFVWQVNVRDKFQGLGIASGMLQEILTREECLHVRFIETTVAPDNEASEALFRKTAAHFNCGIEETEVYKDELFPDAEHQIERLFVIGPITRIDNEIQIRHDEDGYRLYAVLDGNEQPAFTPWNPSFSTLENALQAAEEVREGHGAKEVVILDSQYDGRPH</sequence>
<gene>
    <name evidence="8 10" type="primary">ectA</name>
    <name evidence="10" type="ORF">CKO21_05270</name>
</gene>
<keyword evidence="6 8" id="KW-0012">Acyltransferase</keyword>
<dbReference type="InterPro" id="IPR000182">
    <property type="entry name" value="GNAT_dom"/>
</dbReference>